<dbReference type="Gene3D" id="3.90.226.10">
    <property type="entry name" value="2-enoyl-CoA Hydratase, Chain A, domain 1"/>
    <property type="match status" value="1"/>
</dbReference>
<proteinExistence type="predicted"/>
<sequence length="245" mass="25920">MRTAFFALLAGTASVLYIDYRELMATTPPEALPEAQPILPPASQDGGNTGPRPEITTAPELLEEPLSITLGGQGELRLTGTMDQGSAARFAEEIAARGEYVETVVLDSPGGSVSDALEMGTLIHEKGYATRVPAGALCASACPIVFASGAERIASPQSAIGVHQVYAAAITGNPQAMLEAAGIAMSEAQRTTARITRHLTMTGVDPEMWLLALETPPDRLHYFTEKEMTGFNLVTSLEEESNSSR</sequence>
<evidence type="ECO:0000313" key="3">
    <source>
        <dbReference type="Proteomes" id="UP000646579"/>
    </source>
</evidence>
<gene>
    <name evidence="2" type="ORF">GCM10007989_19940</name>
</gene>
<dbReference type="InterPro" id="IPR029045">
    <property type="entry name" value="ClpP/crotonase-like_dom_sf"/>
</dbReference>
<comment type="caution">
    <text evidence="2">The sequence shown here is derived from an EMBL/GenBank/DDBJ whole genome shotgun (WGS) entry which is preliminary data.</text>
</comment>
<dbReference type="Proteomes" id="UP000646579">
    <property type="component" value="Unassembled WGS sequence"/>
</dbReference>
<organism evidence="2 3">
    <name type="scientific">Devosia pacifica</name>
    <dbReference type="NCBI Taxonomy" id="1335967"/>
    <lineage>
        <taxon>Bacteria</taxon>
        <taxon>Pseudomonadati</taxon>
        <taxon>Pseudomonadota</taxon>
        <taxon>Alphaproteobacteria</taxon>
        <taxon>Hyphomicrobiales</taxon>
        <taxon>Devosiaceae</taxon>
        <taxon>Devosia</taxon>
    </lineage>
</organism>
<dbReference type="AlphaFoldDB" id="A0A918VUJ4"/>
<feature type="region of interest" description="Disordered" evidence="1">
    <location>
        <begin position="31"/>
        <end position="56"/>
    </location>
</feature>
<dbReference type="EMBL" id="BMZE01000002">
    <property type="protein sequence ID" value="GHA24284.1"/>
    <property type="molecule type" value="Genomic_DNA"/>
</dbReference>
<accession>A0A918VUJ4</accession>
<evidence type="ECO:0000256" key="1">
    <source>
        <dbReference type="SAM" id="MobiDB-lite"/>
    </source>
</evidence>
<evidence type="ECO:0000313" key="2">
    <source>
        <dbReference type="EMBL" id="GHA24284.1"/>
    </source>
</evidence>
<protein>
    <submittedName>
        <fullName evidence="2">Uncharacterized protein</fullName>
    </submittedName>
</protein>
<reference evidence="2" key="1">
    <citation type="journal article" date="2014" name="Int. J. Syst. Evol. Microbiol.">
        <title>Complete genome sequence of Corynebacterium casei LMG S-19264T (=DSM 44701T), isolated from a smear-ripened cheese.</title>
        <authorList>
            <consortium name="US DOE Joint Genome Institute (JGI-PGF)"/>
            <person name="Walter F."/>
            <person name="Albersmeier A."/>
            <person name="Kalinowski J."/>
            <person name="Ruckert C."/>
        </authorList>
    </citation>
    <scope>NUCLEOTIDE SEQUENCE</scope>
    <source>
        <strain evidence="2">KCTC 32437</strain>
    </source>
</reference>
<name>A0A918VUJ4_9HYPH</name>
<reference evidence="2" key="2">
    <citation type="submission" date="2020-09" db="EMBL/GenBank/DDBJ databases">
        <authorList>
            <person name="Sun Q."/>
            <person name="Kim S."/>
        </authorList>
    </citation>
    <scope>NUCLEOTIDE SEQUENCE</scope>
    <source>
        <strain evidence="2">KCTC 32437</strain>
    </source>
</reference>
<keyword evidence="3" id="KW-1185">Reference proteome</keyword>
<dbReference type="SUPFAM" id="SSF52096">
    <property type="entry name" value="ClpP/crotonase"/>
    <property type="match status" value="1"/>
</dbReference>